<dbReference type="EMBL" id="BTRK01000006">
    <property type="protein sequence ID" value="GMR62697.1"/>
    <property type="molecule type" value="Genomic_DNA"/>
</dbReference>
<feature type="transmembrane region" description="Helical" evidence="1">
    <location>
        <begin position="275"/>
        <end position="299"/>
    </location>
</feature>
<reference evidence="3" key="1">
    <citation type="submission" date="2022-10" db="EMBL/GenBank/DDBJ databases">
        <title>Genome assembly of Pristionchus species.</title>
        <authorList>
            <person name="Yoshida K."/>
            <person name="Sommer R.J."/>
        </authorList>
    </citation>
    <scope>NUCLEOTIDE SEQUENCE [LARGE SCALE GENOMIC DNA]</scope>
    <source>
        <strain evidence="3">RS5460</strain>
    </source>
</reference>
<evidence type="ECO:0008006" key="4">
    <source>
        <dbReference type="Google" id="ProtNLM"/>
    </source>
</evidence>
<organism evidence="2 3">
    <name type="scientific">Pristionchus mayeri</name>
    <dbReference type="NCBI Taxonomy" id="1317129"/>
    <lineage>
        <taxon>Eukaryota</taxon>
        <taxon>Metazoa</taxon>
        <taxon>Ecdysozoa</taxon>
        <taxon>Nematoda</taxon>
        <taxon>Chromadorea</taxon>
        <taxon>Rhabditida</taxon>
        <taxon>Rhabditina</taxon>
        <taxon>Diplogasteromorpha</taxon>
        <taxon>Diplogasteroidea</taxon>
        <taxon>Neodiplogasteridae</taxon>
        <taxon>Pristionchus</taxon>
    </lineage>
</organism>
<feature type="transmembrane region" description="Helical" evidence="1">
    <location>
        <begin position="91"/>
        <end position="111"/>
    </location>
</feature>
<comment type="caution">
    <text evidence="2">The sequence shown here is derived from an EMBL/GenBank/DDBJ whole genome shotgun (WGS) entry which is preliminary data.</text>
</comment>
<dbReference type="Proteomes" id="UP001328107">
    <property type="component" value="Unassembled WGS sequence"/>
</dbReference>
<dbReference type="Pfam" id="PF10326">
    <property type="entry name" value="7TM_GPCR_Str"/>
    <property type="match status" value="2"/>
</dbReference>
<proteinExistence type="predicted"/>
<evidence type="ECO:0000313" key="3">
    <source>
        <dbReference type="Proteomes" id="UP001328107"/>
    </source>
</evidence>
<protein>
    <recommendedName>
        <fullName evidence="4">G protein-coupled receptor</fullName>
    </recommendedName>
</protein>
<evidence type="ECO:0000313" key="2">
    <source>
        <dbReference type="EMBL" id="GMR62697.1"/>
    </source>
</evidence>
<accession>A0AAN5IDU7</accession>
<feature type="non-terminal residue" evidence="2">
    <location>
        <position position="328"/>
    </location>
</feature>
<feature type="transmembrane region" description="Helical" evidence="1">
    <location>
        <begin position="123"/>
        <end position="147"/>
    </location>
</feature>
<dbReference type="PANTHER" id="PTHR22943">
    <property type="entry name" value="7-TRANSMEMBRANE DOMAIN RECEPTOR C.ELEGANS"/>
    <property type="match status" value="1"/>
</dbReference>
<evidence type="ECO:0000256" key="1">
    <source>
        <dbReference type="SAM" id="Phobius"/>
    </source>
</evidence>
<feature type="transmembrane region" description="Helical" evidence="1">
    <location>
        <begin position="194"/>
        <end position="220"/>
    </location>
</feature>
<gene>
    <name evidence="2" type="ORF">PMAYCL1PPCAC_32892</name>
</gene>
<feature type="transmembrane region" description="Helical" evidence="1">
    <location>
        <begin position="241"/>
        <end position="263"/>
    </location>
</feature>
<dbReference type="AlphaFoldDB" id="A0AAN5IDU7"/>
<keyword evidence="1" id="KW-1133">Transmembrane helix</keyword>
<dbReference type="SUPFAM" id="SSF81321">
    <property type="entry name" value="Family A G protein-coupled receptor-like"/>
    <property type="match status" value="1"/>
</dbReference>
<keyword evidence="3" id="KW-1185">Reference proteome</keyword>
<dbReference type="InterPro" id="IPR019428">
    <property type="entry name" value="7TM_GPCR_serpentine_rcpt_Str"/>
</dbReference>
<feature type="transmembrane region" description="Helical" evidence="1">
    <location>
        <begin position="20"/>
        <end position="42"/>
    </location>
</feature>
<sequence>MEDPANPPYLWMISGPFYSAYSSLMCGISLMTNFALILAVIFSKSSEIRSYGYLLVCFALSAMFTSIMQVISLPHLHLTSTDFWLMPRNDGIFWSKGGIVALITSFMYIASRSRFDGFRTVHWVILGISVFVLTTVALIGVGAYALVPSDYSRSIAPTFFVDLYDFDATDPDMGILHLALKRFDATLQWHGPNLVALGVGGFVLSASAAVILICICLIYFNMRNFEFVAKTRTLQRQLYRVLLIQSAVFSVFVFIPMAIMTLLPLTGANLGSFGTILIMIPAIQPSINALLIILMVPFFRSTILHLLRVLVEAKSTFYIANNAKIAPE</sequence>
<feature type="transmembrane region" description="Helical" evidence="1">
    <location>
        <begin position="51"/>
        <end position="71"/>
    </location>
</feature>
<dbReference type="PANTHER" id="PTHR22943:SF248">
    <property type="entry name" value="SEVEN TM RECEPTOR"/>
    <property type="match status" value="1"/>
</dbReference>
<keyword evidence="1" id="KW-0472">Membrane</keyword>
<keyword evidence="1" id="KW-0812">Transmembrane</keyword>
<name>A0AAN5IDU7_9BILA</name>